<dbReference type="Gene3D" id="3.40.50.2300">
    <property type="match status" value="2"/>
</dbReference>
<protein>
    <submittedName>
        <fullName evidence="6">LacI family transcriptional regulator</fullName>
    </submittedName>
</protein>
<dbReference type="InterPro" id="IPR000551">
    <property type="entry name" value="MerR-type_HTH_dom"/>
</dbReference>
<dbReference type="InterPro" id="IPR000843">
    <property type="entry name" value="HTH_LacI"/>
</dbReference>
<dbReference type="RefSeq" id="WP_117330325.1">
    <property type="nucleotide sequence ID" value="NZ_QUWK01000006.1"/>
</dbReference>
<dbReference type="PROSITE" id="PS50937">
    <property type="entry name" value="HTH_MERR_2"/>
    <property type="match status" value="1"/>
</dbReference>
<dbReference type="EMBL" id="QUWK01000006">
    <property type="protein sequence ID" value="RFU95047.1"/>
    <property type="molecule type" value="Genomic_DNA"/>
</dbReference>
<dbReference type="InterPro" id="IPR028082">
    <property type="entry name" value="Peripla_BP_I"/>
</dbReference>
<comment type="caution">
    <text evidence="6">The sequence shown here is derived from an EMBL/GenBank/DDBJ whole genome shotgun (WGS) entry which is preliminary data.</text>
</comment>
<dbReference type="SMART" id="SM00354">
    <property type="entry name" value="HTH_LACI"/>
    <property type="match status" value="1"/>
</dbReference>
<proteinExistence type="predicted"/>
<sequence>MLTIKEISKMAGVSPTTVSNVIHGRTGKVSPVVRDKVKRILKEVNYAPNMAANILAHENSRIVGVVFFSEPRRDETQFEDPFSFTILGNIEWELRQLGYYMMVHTTSDQNEVLRFVQSWKLAGVIILWVPREIIPRISNQVSCPVVHIDSYDYDIEGDMRYYRVGIEDRSGGYQISEYLQSMGHRQMVFLSNGPEKTGSDYMRFLGLRDALEEQGGSLAEENFIPLSRVKEERYALYEELASPDTSCTAVVCSADYYASEAVSYYQKTGITVPDDISIIGFDDNIFSRILTPSITTVHQDTGKRGRLAVDILIKLVEGEKVDPPHVTLPVYLQIRDSVKRI</sequence>
<accession>A0A372MGY3</accession>
<name>A0A372MGY3_9SPIR</name>
<evidence type="ECO:0000256" key="3">
    <source>
        <dbReference type="ARBA" id="ARBA00023163"/>
    </source>
</evidence>
<evidence type="ECO:0000313" key="7">
    <source>
        <dbReference type="Proteomes" id="UP000264002"/>
    </source>
</evidence>
<keyword evidence="1" id="KW-0805">Transcription regulation</keyword>
<dbReference type="CDD" id="cd01392">
    <property type="entry name" value="HTH_LacI"/>
    <property type="match status" value="1"/>
</dbReference>
<dbReference type="PANTHER" id="PTHR30146">
    <property type="entry name" value="LACI-RELATED TRANSCRIPTIONAL REPRESSOR"/>
    <property type="match status" value="1"/>
</dbReference>
<dbReference type="PROSITE" id="PS50932">
    <property type="entry name" value="HTH_LACI_2"/>
    <property type="match status" value="1"/>
</dbReference>
<gene>
    <name evidence="6" type="ORF">DYP60_06500</name>
</gene>
<dbReference type="Pfam" id="PF00356">
    <property type="entry name" value="LacI"/>
    <property type="match status" value="1"/>
</dbReference>
<dbReference type="SUPFAM" id="SSF53822">
    <property type="entry name" value="Periplasmic binding protein-like I"/>
    <property type="match status" value="1"/>
</dbReference>
<dbReference type="Gene3D" id="1.10.260.40">
    <property type="entry name" value="lambda repressor-like DNA-binding domains"/>
    <property type="match status" value="1"/>
</dbReference>
<reference evidence="6 7" key="2">
    <citation type="submission" date="2018-09" db="EMBL/GenBank/DDBJ databases">
        <title>Genome of Sphaerochaeta halotolerans strain 4-11.</title>
        <authorList>
            <person name="Nazina T.N."/>
            <person name="Sokolova D.S."/>
        </authorList>
    </citation>
    <scope>NUCLEOTIDE SEQUENCE [LARGE SCALE GENOMIC DNA]</scope>
    <source>
        <strain evidence="6 7">4-11</strain>
    </source>
</reference>
<evidence type="ECO:0000256" key="1">
    <source>
        <dbReference type="ARBA" id="ARBA00023015"/>
    </source>
</evidence>
<dbReference type="Proteomes" id="UP000264002">
    <property type="component" value="Unassembled WGS sequence"/>
</dbReference>
<feature type="domain" description="HTH merR-type" evidence="5">
    <location>
        <begin position="1"/>
        <end position="18"/>
    </location>
</feature>
<organism evidence="6 7">
    <name type="scientific">Sphaerochaeta halotolerans</name>
    <dbReference type="NCBI Taxonomy" id="2293840"/>
    <lineage>
        <taxon>Bacteria</taxon>
        <taxon>Pseudomonadati</taxon>
        <taxon>Spirochaetota</taxon>
        <taxon>Spirochaetia</taxon>
        <taxon>Spirochaetales</taxon>
        <taxon>Sphaerochaetaceae</taxon>
        <taxon>Sphaerochaeta</taxon>
    </lineage>
</organism>
<evidence type="ECO:0000256" key="2">
    <source>
        <dbReference type="ARBA" id="ARBA00023125"/>
    </source>
</evidence>
<dbReference type="GO" id="GO:0003700">
    <property type="term" value="F:DNA-binding transcription factor activity"/>
    <property type="evidence" value="ECO:0007669"/>
    <property type="project" value="TreeGrafter"/>
</dbReference>
<dbReference type="AlphaFoldDB" id="A0A372MGY3"/>
<dbReference type="InterPro" id="IPR046335">
    <property type="entry name" value="LacI/GalR-like_sensor"/>
</dbReference>
<evidence type="ECO:0000259" key="4">
    <source>
        <dbReference type="PROSITE" id="PS50932"/>
    </source>
</evidence>
<dbReference type="SUPFAM" id="SSF47413">
    <property type="entry name" value="lambda repressor-like DNA-binding domains"/>
    <property type="match status" value="1"/>
</dbReference>
<keyword evidence="3" id="KW-0804">Transcription</keyword>
<dbReference type="Pfam" id="PF13377">
    <property type="entry name" value="Peripla_BP_3"/>
    <property type="match status" value="1"/>
</dbReference>
<keyword evidence="2" id="KW-0238">DNA-binding</keyword>
<feature type="domain" description="HTH lacI-type" evidence="4">
    <location>
        <begin position="2"/>
        <end position="57"/>
    </location>
</feature>
<dbReference type="InterPro" id="IPR010982">
    <property type="entry name" value="Lambda_DNA-bd_dom_sf"/>
</dbReference>
<reference evidence="7" key="1">
    <citation type="submission" date="2018-08" db="EMBL/GenBank/DDBJ databases">
        <authorList>
            <person name="Grouzdev D.S."/>
            <person name="Krutkina M.S."/>
        </authorList>
    </citation>
    <scope>NUCLEOTIDE SEQUENCE [LARGE SCALE GENOMIC DNA]</scope>
    <source>
        <strain evidence="7">4-11</strain>
    </source>
</reference>
<keyword evidence="7" id="KW-1185">Reference proteome</keyword>
<dbReference type="CDD" id="cd06267">
    <property type="entry name" value="PBP1_LacI_sugar_binding-like"/>
    <property type="match status" value="1"/>
</dbReference>
<evidence type="ECO:0000313" key="6">
    <source>
        <dbReference type="EMBL" id="RFU95047.1"/>
    </source>
</evidence>
<dbReference type="GO" id="GO:0000976">
    <property type="term" value="F:transcription cis-regulatory region binding"/>
    <property type="evidence" value="ECO:0007669"/>
    <property type="project" value="TreeGrafter"/>
</dbReference>
<evidence type="ECO:0000259" key="5">
    <source>
        <dbReference type="PROSITE" id="PS50937"/>
    </source>
</evidence>
<dbReference type="PANTHER" id="PTHR30146:SF24">
    <property type="entry name" value="XYLOSE OPERON REGULATORY PROTEIN"/>
    <property type="match status" value="1"/>
</dbReference>